<dbReference type="InterPro" id="IPR036420">
    <property type="entry name" value="BRCT_dom_sf"/>
</dbReference>
<dbReference type="Gene3D" id="3.30.70.270">
    <property type="match status" value="1"/>
</dbReference>
<sequence>MSSTSSGRRAPSSSAAVASSPGQKRARDEASSGSPSDPDAAKNPRRAFASSPFADFGTYMAAKNSKLAAQFDADANTSGTDAGGLFDGVSIFVDGFTVPSSQELKEIMLNNGGRFVNYFSRHTVTHIVCSNLPDSKMKNLRAFSRGLPVVKPAWVVDSLAENRLLNCIFSCPYSPLCRQRAKWPASFLHFCFTSDAYRCLSNRASAFYFLVKLEGSQYQSGDCESEASMDTLELSKDSLSSDEQKASAFEERESGDFTVDEGEYDYETACSESRNDTDGNLGVPQSPNAKSRCSNLFSTRSTGSHLSLSLEKSAAKPSGRPHSTLTDPNFVENYFKYSRLHFIGTWRNRYRKRFSNLLEAKGIKLSADHSGKKKTIIHIDMDCFFVSVVIRNMPELHDKPVAVCHSDNPKGTAEISSANYPARNYGIKAGMFVRDAKARCPHLMIVPYNFDAYEEVADQFYGTLHKHCSKVQALSCDEAFLDMTECLHDNPEEVTQRIRSEIFHATKCTASAGIAENMLLARLATRSAKPNGQCFIPSEKGHLSDTCGIRPNTSSKYMLVLLYRTAAAQSRLSASSCVLSVAAVCRSLVASAAIRGFAAAFTAVRRSVAASAVVRRSVAVAAVTRQSPIEAVASALRGLWLSACQSPARREVCGCQPVSRRLELPPQDLVAMSSSASIEASGSRGSFLVANNPAIAGQVLAVARVVLRDDDEKKPFWSFGVKFCRVVTVHVFEQLKVEVAAASVVADRTMPRDIPLLVEGNEKRKRRGVLAIESSFNLDVWRQLDELTTRMFYTGGLPFNLARNPYFRKAFMFVANNPIGGYVPPSYNKLRTTLGGGRTRPRSKLTNPTSLSIVFADSFWISEVIGDASMIKNSIMNHSMRLAMFNEQSNLKFLAIADTRFASAIVMLKRFIAIKDALSVMVADDYLSSLSIKALPGIGHTVSSKLKSKEIEYCSQLRNVSKDALHKDFGKKTGDLLWNYCRGIDHSIVGSVQETKSVGAEINWGVRFNDNKDAEHFLNNLCKEVSLRLQGCGVQGRTITLKVKTRREGAGEPIKYMGCGDCETTSRSMTIAGATDSFVTLQRIAKQLFSALHLDVKEVRGIGLSLSKLEHADLGRGAEANLRNDRSTVFHNVELPPLSQLDLEVLKNLPPEIMSEMNEMYKGELQSLVDTLNSDKGKENSSKSLALPAVIRKSVPADAKLQGYRDHRDSMHLEEEHTKGKSDKQLSEAKPANNASCSRVSASIEKTTKSVTQLDLMPDSLSQADLTVLQELPEDVKADLFSALPLHRSGDPACSTSNVSESKSPNVVRAENRSSNDGGTDDLKTPRSFLPPGSSQKWIEQFRVSSCLILNVIAEQHTDSSCQRPLSSVLEPVASFLPLCPNPGSEEWNETHSCLSELLRHYIQLKVEYDIEELYKCFCLLKRFSSASEFFLDLHDSILPFLQLVAFLYLCTLLFRFTYFKACLDKPISIHVGFYQPALRWDTAILAPCSSCSHSILLERKKQCRECAERRVMTICASKQLLKSRAGRFLGRVYNFIITN</sequence>
<dbReference type="InterPro" id="IPR043128">
    <property type="entry name" value="Rev_trsase/Diguanyl_cyclase"/>
</dbReference>
<dbReference type="GO" id="GO:0046872">
    <property type="term" value="F:metal ion binding"/>
    <property type="evidence" value="ECO:0007669"/>
    <property type="project" value="UniProtKB-KW"/>
</dbReference>
<dbReference type="EMBL" id="NCVQ01000006">
    <property type="protein sequence ID" value="PWZ23266.1"/>
    <property type="molecule type" value="Genomic_DNA"/>
</dbReference>
<dbReference type="FunFam" id="3.40.1170.60:FF:000004">
    <property type="entry name" value="DNA repair protein REV1"/>
    <property type="match status" value="1"/>
</dbReference>
<evidence type="ECO:0000256" key="14">
    <source>
        <dbReference type="SAM" id="MobiDB-lite"/>
    </source>
</evidence>
<keyword evidence="15" id="KW-1133">Transmembrane helix</keyword>
<evidence type="ECO:0000256" key="5">
    <source>
        <dbReference type="ARBA" id="ARBA00022634"/>
    </source>
</evidence>
<organism evidence="18">
    <name type="scientific">Zea mays</name>
    <name type="common">Maize</name>
    <dbReference type="NCBI Taxonomy" id="4577"/>
    <lineage>
        <taxon>Eukaryota</taxon>
        <taxon>Viridiplantae</taxon>
        <taxon>Streptophyta</taxon>
        <taxon>Embryophyta</taxon>
        <taxon>Tracheophyta</taxon>
        <taxon>Spermatophyta</taxon>
        <taxon>Magnoliopsida</taxon>
        <taxon>Liliopsida</taxon>
        <taxon>Poales</taxon>
        <taxon>Poaceae</taxon>
        <taxon>PACMAD clade</taxon>
        <taxon>Panicoideae</taxon>
        <taxon>Andropogonodae</taxon>
        <taxon>Andropogoneae</taxon>
        <taxon>Tripsacinae</taxon>
        <taxon>Zea</taxon>
    </lineage>
</organism>
<dbReference type="Gene3D" id="3.40.1170.60">
    <property type="match status" value="1"/>
</dbReference>
<dbReference type="Pfam" id="PF00533">
    <property type="entry name" value="BRCT"/>
    <property type="match status" value="1"/>
</dbReference>
<accession>A0A3L6EQL7</accession>
<evidence type="ECO:0000259" key="17">
    <source>
        <dbReference type="PROSITE" id="PS50173"/>
    </source>
</evidence>
<evidence type="ECO:0000256" key="8">
    <source>
        <dbReference type="ARBA" id="ARBA00022723"/>
    </source>
</evidence>
<dbReference type="PROSITE" id="PS50173">
    <property type="entry name" value="UMUC"/>
    <property type="match status" value="1"/>
</dbReference>
<dbReference type="PANTHER" id="PTHR45990">
    <property type="entry name" value="DNA REPAIR PROTEIN REV1"/>
    <property type="match status" value="1"/>
</dbReference>
<evidence type="ECO:0000256" key="1">
    <source>
        <dbReference type="ARBA" id="ARBA00001946"/>
    </source>
</evidence>
<feature type="domain" description="UmuC" evidence="17">
    <location>
        <begin position="376"/>
        <end position="533"/>
    </location>
</feature>
<dbReference type="FunFam" id="3.30.1490.100:FF:000001">
    <property type="entry name" value="DNA repair protein REV1"/>
    <property type="match status" value="1"/>
</dbReference>
<feature type="region of interest" description="Disordered" evidence="14">
    <location>
        <begin position="234"/>
        <end position="254"/>
    </location>
</feature>
<feature type="domain" description="BRCT" evidence="16">
    <location>
        <begin position="81"/>
        <end position="166"/>
    </location>
</feature>
<dbReference type="GO" id="GO:0003887">
    <property type="term" value="F:DNA-directed DNA polymerase activity"/>
    <property type="evidence" value="ECO:0007669"/>
    <property type="project" value="InterPro"/>
</dbReference>
<evidence type="ECO:0000256" key="12">
    <source>
        <dbReference type="ARBA" id="ARBA00023204"/>
    </source>
</evidence>
<dbReference type="Pfam" id="PF11799">
    <property type="entry name" value="IMS_C"/>
    <property type="match status" value="1"/>
</dbReference>
<dbReference type="InterPro" id="IPR036775">
    <property type="entry name" value="DNA_pol_Y-fam_lit_finger_sf"/>
</dbReference>
<dbReference type="GO" id="GO:0005634">
    <property type="term" value="C:nucleus"/>
    <property type="evidence" value="ECO:0007669"/>
    <property type="project" value="UniProtKB-SubCell"/>
</dbReference>
<dbReference type="InterPro" id="IPR053848">
    <property type="entry name" value="IMS_HHH_1"/>
</dbReference>
<feature type="region of interest" description="Disordered" evidence="14">
    <location>
        <begin position="1"/>
        <end position="45"/>
    </location>
</feature>
<dbReference type="InterPro" id="IPR017961">
    <property type="entry name" value="DNA_pol_Y-fam_little_finger"/>
</dbReference>
<evidence type="ECO:0000256" key="2">
    <source>
        <dbReference type="ARBA" id="ARBA00004123"/>
    </source>
</evidence>
<evidence type="ECO:0000259" key="16">
    <source>
        <dbReference type="PROSITE" id="PS50172"/>
    </source>
</evidence>
<dbReference type="Pfam" id="PF00817">
    <property type="entry name" value="IMS"/>
    <property type="match status" value="1"/>
</dbReference>
<dbReference type="SUPFAM" id="SSF100879">
    <property type="entry name" value="Lesion bypass DNA polymerase (Y-family), little finger domain"/>
    <property type="match status" value="1"/>
</dbReference>
<evidence type="ECO:0000313" key="18">
    <source>
        <dbReference type="EMBL" id="PWZ23266.1"/>
    </source>
</evidence>
<evidence type="ECO:0000256" key="4">
    <source>
        <dbReference type="ARBA" id="ARBA00020399"/>
    </source>
</evidence>
<keyword evidence="13" id="KW-0539">Nucleus</keyword>
<reference evidence="18" key="1">
    <citation type="journal article" date="2018" name="Nat. Genet.">
        <title>Extensive intraspecific gene order and gene structural variations between Mo17 and other maize genomes.</title>
        <authorList>
            <person name="Sun S."/>
            <person name="Zhou Y."/>
            <person name="Chen J."/>
            <person name="Shi J."/>
            <person name="Zhao H."/>
            <person name="Zhao H."/>
            <person name="Song W."/>
            <person name="Zhang M."/>
            <person name="Cui Y."/>
            <person name="Dong X."/>
            <person name="Liu H."/>
            <person name="Ma X."/>
            <person name="Jiao Y."/>
            <person name="Wang B."/>
            <person name="Wei X."/>
            <person name="Stein J.C."/>
            <person name="Glaubitz J.C."/>
            <person name="Lu F."/>
            <person name="Yu G."/>
            <person name="Liang C."/>
            <person name="Fengler K."/>
            <person name="Li B."/>
            <person name="Rafalski A."/>
            <person name="Schnable P.S."/>
            <person name="Ware D.H."/>
            <person name="Buckler E.S."/>
            <person name="Lai J."/>
        </authorList>
    </citation>
    <scope>NUCLEOTIDE SEQUENCE [LARGE SCALE GENOMIC DNA]</scope>
    <source>
        <tissue evidence="18">Seedling</tissue>
    </source>
</reference>
<evidence type="ECO:0000256" key="3">
    <source>
        <dbReference type="ARBA" id="ARBA00010945"/>
    </source>
</evidence>
<dbReference type="SUPFAM" id="SSF52113">
    <property type="entry name" value="BRCT domain"/>
    <property type="match status" value="1"/>
</dbReference>
<comment type="subcellular location">
    <subcellularLocation>
        <location evidence="2">Nucleus</location>
    </subcellularLocation>
</comment>
<dbReference type="ExpressionAtlas" id="A0A3L6EQL7">
    <property type="expression patterns" value="baseline and differential"/>
</dbReference>
<evidence type="ECO:0000256" key="9">
    <source>
        <dbReference type="ARBA" id="ARBA00022763"/>
    </source>
</evidence>
<dbReference type="InterPro" id="IPR001126">
    <property type="entry name" value="UmuC"/>
</dbReference>
<comment type="cofactor">
    <cofactor evidence="1">
        <name>Mg(2+)</name>
        <dbReference type="ChEBI" id="CHEBI:18420"/>
    </cofactor>
</comment>
<keyword evidence="7" id="KW-0548">Nucleotidyltransferase</keyword>
<name>A0A3L6EQL7_MAIZE</name>
<dbReference type="GO" id="GO:0006281">
    <property type="term" value="P:DNA repair"/>
    <property type="evidence" value="ECO:0007669"/>
    <property type="project" value="UniProtKB-KW"/>
</dbReference>
<keyword evidence="12" id="KW-0234">DNA repair</keyword>
<evidence type="ECO:0000256" key="10">
    <source>
        <dbReference type="ARBA" id="ARBA00022842"/>
    </source>
</evidence>
<dbReference type="Pfam" id="PF21999">
    <property type="entry name" value="IMS_HHH_1"/>
    <property type="match status" value="1"/>
</dbReference>
<evidence type="ECO:0000256" key="15">
    <source>
        <dbReference type="SAM" id="Phobius"/>
    </source>
</evidence>
<dbReference type="CDD" id="cd17719">
    <property type="entry name" value="BRCT_Rev1"/>
    <property type="match status" value="1"/>
</dbReference>
<feature type="compositionally biased region" description="Polar residues" evidence="14">
    <location>
        <begin position="1294"/>
        <end position="1305"/>
    </location>
</feature>
<dbReference type="Gene3D" id="1.10.150.20">
    <property type="entry name" value="5' to 3' exonuclease, C-terminal subdomain"/>
    <property type="match status" value="1"/>
</dbReference>
<dbReference type="PANTHER" id="PTHR45990:SF1">
    <property type="entry name" value="DNA REPAIR PROTEIN REV1"/>
    <property type="match status" value="1"/>
</dbReference>
<proteinExistence type="inferred from homology"/>
<keyword evidence="6" id="KW-0808">Transferase</keyword>
<evidence type="ECO:0000256" key="7">
    <source>
        <dbReference type="ARBA" id="ARBA00022695"/>
    </source>
</evidence>
<feature type="compositionally biased region" description="Polar residues" evidence="14">
    <location>
        <begin position="283"/>
        <end position="294"/>
    </location>
</feature>
<dbReference type="PROSITE" id="PS50172">
    <property type="entry name" value="BRCT"/>
    <property type="match status" value="1"/>
</dbReference>
<keyword evidence="5" id="KW-0237">DNA synthesis</keyword>
<keyword evidence="15" id="KW-0812">Transmembrane</keyword>
<evidence type="ECO:0000256" key="11">
    <source>
        <dbReference type="ARBA" id="ARBA00023125"/>
    </source>
</evidence>
<feature type="compositionally biased region" description="Basic and acidic residues" evidence="14">
    <location>
        <begin position="242"/>
        <end position="254"/>
    </location>
</feature>
<dbReference type="SUPFAM" id="SSF56672">
    <property type="entry name" value="DNA/RNA polymerases"/>
    <property type="match status" value="2"/>
</dbReference>
<evidence type="ECO:0000256" key="13">
    <source>
        <dbReference type="ARBA" id="ARBA00023242"/>
    </source>
</evidence>
<feature type="compositionally biased region" description="Basic and acidic residues" evidence="14">
    <location>
        <begin position="1210"/>
        <end position="1227"/>
    </location>
</feature>
<comment type="caution">
    <text evidence="18">The sequence shown here is derived from an EMBL/GenBank/DDBJ whole genome shotgun (WGS) entry which is preliminary data.</text>
</comment>
<dbReference type="Proteomes" id="UP000251960">
    <property type="component" value="Chromosome 5"/>
</dbReference>
<feature type="compositionally biased region" description="Low complexity" evidence="14">
    <location>
        <begin position="1"/>
        <end position="22"/>
    </location>
</feature>
<dbReference type="Gene3D" id="6.10.250.1490">
    <property type="match status" value="1"/>
</dbReference>
<evidence type="ECO:0000256" key="6">
    <source>
        <dbReference type="ARBA" id="ARBA00022679"/>
    </source>
</evidence>
<keyword evidence="10" id="KW-0460">Magnesium</keyword>
<dbReference type="InterPro" id="IPR043502">
    <property type="entry name" value="DNA/RNA_pol_sf"/>
</dbReference>
<dbReference type="FunFam" id="3.30.70.270:FF:000019">
    <property type="entry name" value="DNA repair protein REV1"/>
    <property type="match status" value="1"/>
</dbReference>
<keyword evidence="15" id="KW-0472">Membrane</keyword>
<feature type="region of interest" description="Disordered" evidence="14">
    <location>
        <begin position="1210"/>
        <end position="1241"/>
    </location>
</feature>
<dbReference type="SMART" id="SM00292">
    <property type="entry name" value="BRCT"/>
    <property type="match status" value="1"/>
</dbReference>
<feature type="transmembrane region" description="Helical" evidence="15">
    <location>
        <begin position="1438"/>
        <end position="1459"/>
    </location>
</feature>
<gene>
    <name evidence="18" type="primary">REV1</name>
    <name evidence="18" type="ORF">Zm00014a_023963</name>
</gene>
<keyword evidence="9" id="KW-0227">DNA damage</keyword>
<keyword evidence="8" id="KW-0479">Metal-binding</keyword>
<feature type="region of interest" description="Disordered" evidence="14">
    <location>
        <begin position="1289"/>
        <end position="1327"/>
    </location>
</feature>
<dbReference type="Gene3D" id="3.40.50.10190">
    <property type="entry name" value="BRCT domain"/>
    <property type="match status" value="1"/>
</dbReference>
<dbReference type="FunFam" id="3.40.50.10190:FF:000011">
    <property type="entry name" value="DNA repair protein REV1"/>
    <property type="match status" value="1"/>
</dbReference>
<protein>
    <recommendedName>
        <fullName evidence="4">DNA repair protein REV1</fullName>
    </recommendedName>
</protein>
<keyword evidence="11" id="KW-0238">DNA-binding</keyword>
<comment type="similarity">
    <text evidence="3">Belongs to the DNA polymerase type-Y family.</text>
</comment>
<dbReference type="InterPro" id="IPR001357">
    <property type="entry name" value="BRCT_dom"/>
</dbReference>
<dbReference type="GO" id="GO:0003684">
    <property type="term" value="F:damaged DNA binding"/>
    <property type="evidence" value="ECO:0007669"/>
    <property type="project" value="InterPro"/>
</dbReference>
<feature type="region of interest" description="Disordered" evidence="14">
    <location>
        <begin position="270"/>
        <end position="294"/>
    </location>
</feature>
<dbReference type="Gene3D" id="3.30.1490.100">
    <property type="entry name" value="DNA polymerase, Y-family, little finger domain"/>
    <property type="match status" value="1"/>
</dbReference>